<dbReference type="AlphaFoldDB" id="A0A0V1DFQ0"/>
<dbReference type="Proteomes" id="UP000054653">
    <property type="component" value="Unassembled WGS sequence"/>
</dbReference>
<name>A0A0V1DFQ0_TRIBR</name>
<accession>A0A0V1DFQ0</accession>
<comment type="caution">
    <text evidence="1">The sequence shown here is derived from an EMBL/GenBank/DDBJ whole genome shotgun (WGS) entry which is preliminary data.</text>
</comment>
<protein>
    <recommendedName>
        <fullName evidence="3">PiggyBac transposable element-derived protein 4 C-terminal zinc-ribbon domain-containing protein</fullName>
    </recommendedName>
</protein>
<evidence type="ECO:0000313" key="2">
    <source>
        <dbReference type="Proteomes" id="UP000054653"/>
    </source>
</evidence>
<organism evidence="1 2">
    <name type="scientific">Trichinella britovi</name>
    <name type="common">Parasitic roundworm</name>
    <dbReference type="NCBI Taxonomy" id="45882"/>
    <lineage>
        <taxon>Eukaryota</taxon>
        <taxon>Metazoa</taxon>
        <taxon>Ecdysozoa</taxon>
        <taxon>Nematoda</taxon>
        <taxon>Enoplea</taxon>
        <taxon>Dorylaimia</taxon>
        <taxon>Trichinellida</taxon>
        <taxon>Trichinellidae</taxon>
        <taxon>Trichinella</taxon>
    </lineage>
</organism>
<evidence type="ECO:0008006" key="3">
    <source>
        <dbReference type="Google" id="ProtNLM"/>
    </source>
</evidence>
<keyword evidence="2" id="KW-1185">Reference proteome</keyword>
<sequence>MNSQTSQVQRQNVISQTAISDGMRQKSYRASVEYVHFEVCLSIQKKVNRGALVQIDSRAQKTRPQARRHCILYSRIRDRKVKQCCEVCQAPCCTQHVHKIDPNCYYRPSTSTYILFGIQ</sequence>
<dbReference type="STRING" id="45882.A0A0V1DFQ0"/>
<evidence type="ECO:0000313" key="1">
    <source>
        <dbReference type="EMBL" id="KRY59843.1"/>
    </source>
</evidence>
<gene>
    <name evidence="1" type="ORF">T03_6631</name>
</gene>
<reference evidence="1 2" key="1">
    <citation type="submission" date="2015-01" db="EMBL/GenBank/DDBJ databases">
        <title>Evolution of Trichinella species and genotypes.</title>
        <authorList>
            <person name="Korhonen P.K."/>
            <person name="Edoardo P."/>
            <person name="Giuseppe L.R."/>
            <person name="Gasser R.B."/>
        </authorList>
    </citation>
    <scope>NUCLEOTIDE SEQUENCE [LARGE SCALE GENOMIC DNA]</scope>
    <source>
        <strain evidence="1">ISS120</strain>
    </source>
</reference>
<proteinExistence type="predicted"/>
<dbReference type="EMBL" id="JYDI01000009">
    <property type="protein sequence ID" value="KRY59843.1"/>
    <property type="molecule type" value="Genomic_DNA"/>
</dbReference>